<evidence type="ECO:0008006" key="2">
    <source>
        <dbReference type="Google" id="ProtNLM"/>
    </source>
</evidence>
<accession>A0A7S4S4Q3</accession>
<dbReference type="InterPro" id="IPR036770">
    <property type="entry name" value="Ankyrin_rpt-contain_sf"/>
</dbReference>
<reference evidence="1" key="1">
    <citation type="submission" date="2021-01" db="EMBL/GenBank/DDBJ databases">
        <authorList>
            <person name="Corre E."/>
            <person name="Pelletier E."/>
            <person name="Niang G."/>
            <person name="Scheremetjew M."/>
            <person name="Finn R."/>
            <person name="Kale V."/>
            <person name="Holt S."/>
            <person name="Cochrane G."/>
            <person name="Meng A."/>
            <person name="Brown T."/>
            <person name="Cohen L."/>
        </authorList>
    </citation>
    <scope>NUCLEOTIDE SEQUENCE</scope>
    <source>
        <strain evidence="1">GSO104</strain>
    </source>
</reference>
<dbReference type="Gene3D" id="1.25.40.20">
    <property type="entry name" value="Ankyrin repeat-containing domain"/>
    <property type="match status" value="1"/>
</dbReference>
<name>A0A7S4S4Q3_9STRA</name>
<evidence type="ECO:0000313" key="1">
    <source>
        <dbReference type="EMBL" id="CAE4633457.1"/>
    </source>
</evidence>
<organism evidence="1">
    <name type="scientific">Ditylum brightwellii</name>
    <dbReference type="NCBI Taxonomy" id="49249"/>
    <lineage>
        <taxon>Eukaryota</taxon>
        <taxon>Sar</taxon>
        <taxon>Stramenopiles</taxon>
        <taxon>Ochrophyta</taxon>
        <taxon>Bacillariophyta</taxon>
        <taxon>Mediophyceae</taxon>
        <taxon>Lithodesmiophycidae</taxon>
        <taxon>Lithodesmiales</taxon>
        <taxon>Lithodesmiaceae</taxon>
        <taxon>Ditylum</taxon>
    </lineage>
</organism>
<dbReference type="SUPFAM" id="SSF48403">
    <property type="entry name" value="Ankyrin repeat"/>
    <property type="match status" value="1"/>
</dbReference>
<protein>
    <recommendedName>
        <fullName evidence="2">Ankyrin repeat protein</fullName>
    </recommendedName>
</protein>
<gene>
    <name evidence="1" type="ORF">DBRI00130_LOCUS28706</name>
</gene>
<sequence length="172" mass="19645">MSVFKKQKMTRSIFELLNVDSKDDVDEGAVIEAAQQNPNDIDRMFEFSWYRCCPLHKALELELGDDVIKLLISPFAIRHKDNRLRTPLRIICEKGASLESLSMVLKAYPEAARKKDRLGCAPLHNICVNESASLEMLSMILNTWPEAAREKDRDSKTPLHRICGNERASLKM</sequence>
<proteinExistence type="predicted"/>
<dbReference type="EMBL" id="HBNS01036743">
    <property type="protein sequence ID" value="CAE4633457.1"/>
    <property type="molecule type" value="Transcribed_RNA"/>
</dbReference>
<dbReference type="AlphaFoldDB" id="A0A7S4S4Q3"/>